<dbReference type="Proteomes" id="UP000664169">
    <property type="component" value="Unassembled WGS sequence"/>
</dbReference>
<comment type="caution">
    <text evidence="1">The sequence shown here is derived from an EMBL/GenBank/DDBJ whole genome shotgun (WGS) entry which is preliminary data.</text>
</comment>
<evidence type="ECO:0000313" key="2">
    <source>
        <dbReference type="Proteomes" id="UP000664169"/>
    </source>
</evidence>
<protein>
    <submittedName>
        <fullName evidence="1">Uncharacterized protein</fullName>
    </submittedName>
</protein>
<name>A0A8H3EMQ4_9LECA</name>
<accession>A0A8H3EMQ4</accession>
<gene>
    <name evidence="1" type="ORF">GOMPHAMPRED_006119</name>
</gene>
<evidence type="ECO:0000313" key="1">
    <source>
        <dbReference type="EMBL" id="CAF9908283.1"/>
    </source>
</evidence>
<organism evidence="1 2">
    <name type="scientific">Gomphillus americanus</name>
    <dbReference type="NCBI Taxonomy" id="1940652"/>
    <lineage>
        <taxon>Eukaryota</taxon>
        <taxon>Fungi</taxon>
        <taxon>Dikarya</taxon>
        <taxon>Ascomycota</taxon>
        <taxon>Pezizomycotina</taxon>
        <taxon>Lecanoromycetes</taxon>
        <taxon>OSLEUM clade</taxon>
        <taxon>Ostropomycetidae</taxon>
        <taxon>Ostropales</taxon>
        <taxon>Graphidaceae</taxon>
        <taxon>Gomphilloideae</taxon>
        <taxon>Gomphillus</taxon>
    </lineage>
</organism>
<keyword evidence="2" id="KW-1185">Reference proteome</keyword>
<dbReference type="AlphaFoldDB" id="A0A8H3EMQ4"/>
<proteinExistence type="predicted"/>
<reference evidence="1" key="1">
    <citation type="submission" date="2021-03" db="EMBL/GenBank/DDBJ databases">
        <authorList>
            <person name="Tagirdzhanova G."/>
        </authorList>
    </citation>
    <scope>NUCLEOTIDE SEQUENCE</scope>
</reference>
<sequence>MENPKSRILQQVKNRLITELEPLDRVSVAAEDVLYRYIVNTCLRADETERPVDNDEGKVPVEIHLQKTFGVY</sequence>
<dbReference type="EMBL" id="CAJPDQ010000004">
    <property type="protein sequence ID" value="CAF9908283.1"/>
    <property type="molecule type" value="Genomic_DNA"/>
</dbReference>